<organism evidence="2 3">
    <name type="scientific">Mucilaginibacter limnophilus</name>
    <dbReference type="NCBI Taxonomy" id="1932778"/>
    <lineage>
        <taxon>Bacteria</taxon>
        <taxon>Pseudomonadati</taxon>
        <taxon>Bacteroidota</taxon>
        <taxon>Sphingobacteriia</taxon>
        <taxon>Sphingobacteriales</taxon>
        <taxon>Sphingobacteriaceae</taxon>
        <taxon>Mucilaginibacter</taxon>
    </lineage>
</organism>
<accession>A0A3S2Y2E1</accession>
<feature type="transmembrane region" description="Helical" evidence="1">
    <location>
        <begin position="45"/>
        <end position="62"/>
    </location>
</feature>
<keyword evidence="1" id="KW-0472">Membrane</keyword>
<reference evidence="2 3" key="1">
    <citation type="submission" date="2019-01" db="EMBL/GenBank/DDBJ databases">
        <authorList>
            <person name="Chen W.-M."/>
        </authorList>
    </citation>
    <scope>NUCLEOTIDE SEQUENCE [LARGE SCALE GENOMIC DNA]</scope>
    <source>
        <strain evidence="2 3">YBJ-36</strain>
    </source>
</reference>
<feature type="transmembrane region" description="Helical" evidence="1">
    <location>
        <begin position="74"/>
        <end position="91"/>
    </location>
</feature>
<gene>
    <name evidence="2" type="ORF">EOD41_07915</name>
</gene>
<dbReference type="RefSeq" id="WP_127704237.1">
    <property type="nucleotide sequence ID" value="NZ_SACK01000002.1"/>
</dbReference>
<name>A0A3S2Y2E1_9SPHI</name>
<protein>
    <submittedName>
        <fullName evidence="2">Uncharacterized protein</fullName>
    </submittedName>
</protein>
<evidence type="ECO:0000256" key="1">
    <source>
        <dbReference type="SAM" id="Phobius"/>
    </source>
</evidence>
<evidence type="ECO:0000313" key="3">
    <source>
        <dbReference type="Proteomes" id="UP000282759"/>
    </source>
</evidence>
<dbReference type="AlphaFoldDB" id="A0A3S2Y2E1"/>
<keyword evidence="3" id="KW-1185">Reference proteome</keyword>
<dbReference type="OrthoDB" id="798550at2"/>
<keyword evidence="1" id="KW-1133">Transmembrane helix</keyword>
<dbReference type="Proteomes" id="UP000282759">
    <property type="component" value="Unassembled WGS sequence"/>
</dbReference>
<keyword evidence="1" id="KW-0812">Transmembrane</keyword>
<proteinExistence type="predicted"/>
<evidence type="ECO:0000313" key="2">
    <source>
        <dbReference type="EMBL" id="RVU01873.1"/>
    </source>
</evidence>
<dbReference type="EMBL" id="SACK01000002">
    <property type="protein sequence ID" value="RVU01873.1"/>
    <property type="molecule type" value="Genomic_DNA"/>
</dbReference>
<sequence length="98" mass="11500">MIPEEFYKRRPRHNNTPETTLLIITNFVVFAVATQLFAMCDTINKFYWIVLGCLLLYNFFVISKNREEFDKPRLIAFVLSIVALIGLFFLMRTRAGNC</sequence>
<feature type="transmembrane region" description="Helical" evidence="1">
    <location>
        <begin position="21"/>
        <end position="39"/>
    </location>
</feature>
<comment type="caution">
    <text evidence="2">The sequence shown here is derived from an EMBL/GenBank/DDBJ whole genome shotgun (WGS) entry which is preliminary data.</text>
</comment>